<gene>
    <name evidence="1" type="ORF">CLIB1423_06S00122</name>
</gene>
<accession>A0A9P0VXR0</accession>
<dbReference type="AlphaFoldDB" id="A0A9P0VXR0"/>
<evidence type="ECO:0000313" key="2">
    <source>
        <dbReference type="Proteomes" id="UP000837801"/>
    </source>
</evidence>
<evidence type="ECO:0000313" key="1">
    <source>
        <dbReference type="EMBL" id="CAH2352160.1"/>
    </source>
</evidence>
<dbReference type="Proteomes" id="UP000837801">
    <property type="component" value="Unassembled WGS sequence"/>
</dbReference>
<proteinExistence type="predicted"/>
<protein>
    <submittedName>
        <fullName evidence="1">Uncharacterized protein</fullName>
    </submittedName>
</protein>
<reference evidence="1" key="1">
    <citation type="submission" date="2022-03" db="EMBL/GenBank/DDBJ databases">
        <authorList>
            <person name="Legras J.-L."/>
            <person name="Devillers H."/>
            <person name="Grondin C."/>
        </authorList>
    </citation>
    <scope>NUCLEOTIDE SEQUENCE</scope>
    <source>
        <strain evidence="1">CLIB 1423</strain>
    </source>
</reference>
<organism evidence="1 2">
    <name type="scientific">[Candida] railenensis</name>
    <dbReference type="NCBI Taxonomy" id="45579"/>
    <lineage>
        <taxon>Eukaryota</taxon>
        <taxon>Fungi</taxon>
        <taxon>Dikarya</taxon>
        <taxon>Ascomycota</taxon>
        <taxon>Saccharomycotina</taxon>
        <taxon>Pichiomycetes</taxon>
        <taxon>Debaryomycetaceae</taxon>
        <taxon>Kurtzmaniella</taxon>
    </lineage>
</organism>
<comment type="caution">
    <text evidence="1">The sequence shown here is derived from an EMBL/GenBank/DDBJ whole genome shotgun (WGS) entry which is preliminary data.</text>
</comment>
<name>A0A9P0VXR0_9ASCO</name>
<sequence>MERETFQLLSDRLSAIELKVNTANSKDLSTQLFELRQVLSKSYASSSELQTLSRIISELKLWGTIKLEENEPTRQTTEDVDLDKNSKESVILAKYPIIRESYLNLSKLSAMDIPVLINHIANSQDKTHDLYKELSKLSETKDRTENIANAFHILVVKNMIALEKYVALMIRENEFWVDVERRLGAIQQISNMQETKFQIENKY</sequence>
<keyword evidence="2" id="KW-1185">Reference proteome</keyword>
<dbReference type="EMBL" id="CAKXYY010000006">
    <property type="protein sequence ID" value="CAH2352160.1"/>
    <property type="molecule type" value="Genomic_DNA"/>
</dbReference>
<dbReference type="OrthoDB" id="4084909at2759"/>